<evidence type="ECO:0000256" key="11">
    <source>
        <dbReference type="HAMAP-Rule" id="MF_01603"/>
    </source>
</evidence>
<keyword evidence="4 11" id="KW-0548">Nucleotidyltransferase</keyword>
<comment type="function">
    <text evidence="1 11">Catalyzes the phosphorylation of D-glycero-D-manno-heptose 7-phosphate at the C-1 position to selectively form D-glycero-beta-D-manno-heptose-1,7-bisphosphate.</text>
</comment>
<dbReference type="InterPro" id="IPR011611">
    <property type="entry name" value="PfkB_dom"/>
</dbReference>
<keyword evidence="7 11" id="KW-0067">ATP-binding</keyword>
<comment type="similarity">
    <text evidence="11">In the N-terminal section; belongs to the carbohydrate kinase PfkB family.</text>
</comment>
<evidence type="ECO:0000256" key="2">
    <source>
        <dbReference type="ARBA" id="ARBA00003753"/>
    </source>
</evidence>
<keyword evidence="8 11" id="KW-0511">Multifunctional enzyme</keyword>
<evidence type="ECO:0000256" key="3">
    <source>
        <dbReference type="ARBA" id="ARBA00022679"/>
    </source>
</evidence>
<evidence type="ECO:0000256" key="7">
    <source>
        <dbReference type="ARBA" id="ARBA00022840"/>
    </source>
</evidence>
<evidence type="ECO:0000256" key="4">
    <source>
        <dbReference type="ARBA" id="ARBA00022695"/>
    </source>
</evidence>
<dbReference type="GO" id="GO:0016773">
    <property type="term" value="F:phosphotransferase activity, alcohol group as acceptor"/>
    <property type="evidence" value="ECO:0007669"/>
    <property type="project" value="InterPro"/>
</dbReference>
<evidence type="ECO:0000313" key="15">
    <source>
        <dbReference type="Proteomes" id="UP000186074"/>
    </source>
</evidence>
<feature type="domain" description="Carbohydrate kinase PfkB" evidence="12">
    <location>
        <begin position="10"/>
        <end position="305"/>
    </location>
</feature>
<comment type="function">
    <text evidence="2 11">Catalyzes the ADP transfer from ATP to D-glycero-beta-D-manno-heptose 1-phosphate, yielding ADP-D-glycero-beta-D-manno-heptose.</text>
</comment>
<comment type="catalytic activity">
    <reaction evidence="11">
        <text>D-glycero-beta-D-manno-heptose 7-phosphate + ATP = D-glycero-beta-D-manno-heptose 1,7-bisphosphate + ADP + H(+)</text>
        <dbReference type="Rhea" id="RHEA:27473"/>
        <dbReference type="ChEBI" id="CHEBI:15378"/>
        <dbReference type="ChEBI" id="CHEBI:30616"/>
        <dbReference type="ChEBI" id="CHEBI:60204"/>
        <dbReference type="ChEBI" id="CHEBI:60208"/>
        <dbReference type="ChEBI" id="CHEBI:456216"/>
        <dbReference type="EC" id="2.7.1.167"/>
    </reaction>
</comment>
<dbReference type="RefSeq" id="WP_076087544.1">
    <property type="nucleotide sequence ID" value="NZ_CP019070.1"/>
</dbReference>
<feature type="region of interest" description="Ribokinase" evidence="11">
    <location>
        <begin position="1"/>
        <end position="320"/>
    </location>
</feature>
<dbReference type="GO" id="GO:0097171">
    <property type="term" value="P:ADP-L-glycero-beta-D-manno-heptose biosynthetic process"/>
    <property type="evidence" value="ECO:0007669"/>
    <property type="project" value="UniProtKB-UniPathway"/>
</dbReference>
<dbReference type="GO" id="GO:0005524">
    <property type="term" value="F:ATP binding"/>
    <property type="evidence" value="ECO:0007669"/>
    <property type="project" value="UniProtKB-UniRule"/>
</dbReference>
<keyword evidence="6 11" id="KW-0418">Kinase</keyword>
<dbReference type="NCBIfam" id="TIGR02198">
    <property type="entry name" value="rfaE_dom_I"/>
    <property type="match status" value="1"/>
</dbReference>
<dbReference type="KEGG" id="alp:LPB137_09825"/>
<dbReference type="NCBIfam" id="TIGR00125">
    <property type="entry name" value="cyt_tran_rel"/>
    <property type="match status" value="1"/>
</dbReference>
<dbReference type="EC" id="2.7.1.167" evidence="11"/>
<dbReference type="Proteomes" id="UP000186074">
    <property type="component" value="Chromosome"/>
</dbReference>
<evidence type="ECO:0000256" key="6">
    <source>
        <dbReference type="ARBA" id="ARBA00022777"/>
    </source>
</evidence>
<dbReference type="InterPro" id="IPR004821">
    <property type="entry name" value="Cyt_trans-like"/>
</dbReference>
<dbReference type="InterPro" id="IPR029056">
    <property type="entry name" value="Ribokinase-like"/>
</dbReference>
<feature type="region of interest" description="Cytidylyltransferase" evidence="11">
    <location>
        <begin position="348"/>
        <end position="478"/>
    </location>
</feature>
<dbReference type="OrthoDB" id="9802794at2"/>
<dbReference type="HAMAP" id="MF_01603">
    <property type="entry name" value="HldE"/>
    <property type="match status" value="1"/>
</dbReference>
<gene>
    <name evidence="11" type="primary">hldE</name>
    <name evidence="14" type="ORF">LPB137_09825</name>
</gene>
<dbReference type="PANTHER" id="PTHR46969">
    <property type="entry name" value="BIFUNCTIONAL PROTEIN HLDE"/>
    <property type="match status" value="1"/>
</dbReference>
<dbReference type="EC" id="2.7.7.70" evidence="11"/>
<dbReference type="PANTHER" id="PTHR46969:SF1">
    <property type="entry name" value="BIFUNCTIONAL PROTEIN HLDE"/>
    <property type="match status" value="1"/>
</dbReference>
<sequence length="478" mass="53014">MINLKNKKPNILVIGDLMIDHYLWGSCERISPEAPVPVINIQKENQALGGAGNVLNNLKTFGAKVSVISVLGNDSIASELKEMLENIDIQTNMLIEEENRKTTKKSRLIASQQQVLRYDKESTQNISDESASKILEFLTKNISKYDVLLLSDYGKGVLTKKLTQEIISISNENKVKVFVDPKGNDYDKYKNAYAITPNKKEAIEATNIDIKDDSTLEKAIKELKTNYQLDLALITLSESGIAIYDDKLRIKPTVAKEVYDVTGAGDTVIASIAFAIANGLDIDKAVEFANLAAGVVVSKIGSATASMDEIYEYESSLHKSNSFSNIKNIDEIKAISKRLINQKKKIVFTNGCFDILHAGHVKYLEEAKSYGDILILGLNSDDSVRRLKGSNRPINNQEDRAYLLAALDAVDFVVIFNEETPYELIKLIQPDLLVKGGDYIGKTVVGKDIAKEVKLVEFVENKSTTKIIQRILNNAEND</sequence>
<feature type="domain" description="Cytidyltransferase-like" evidence="13">
    <location>
        <begin position="348"/>
        <end position="463"/>
    </location>
</feature>
<dbReference type="STRING" id="1850254.LPB137_09825"/>
<dbReference type="SUPFAM" id="SSF52374">
    <property type="entry name" value="Nucleotidylyl transferase"/>
    <property type="match status" value="1"/>
</dbReference>
<evidence type="ECO:0000256" key="8">
    <source>
        <dbReference type="ARBA" id="ARBA00023268"/>
    </source>
</evidence>
<dbReference type="Pfam" id="PF01467">
    <property type="entry name" value="CTP_transf_like"/>
    <property type="match status" value="1"/>
</dbReference>
<dbReference type="EMBL" id="CP019070">
    <property type="protein sequence ID" value="APW66131.1"/>
    <property type="molecule type" value="Genomic_DNA"/>
</dbReference>
<dbReference type="CDD" id="cd01172">
    <property type="entry name" value="RfaE_like"/>
    <property type="match status" value="1"/>
</dbReference>
<feature type="binding site" evidence="11">
    <location>
        <begin position="198"/>
        <end position="201"/>
    </location>
    <ligand>
        <name>ATP</name>
        <dbReference type="ChEBI" id="CHEBI:30616"/>
    </ligand>
</feature>
<organism evidence="14 15">
    <name type="scientific">Poseidonibacter parvus</name>
    <dbReference type="NCBI Taxonomy" id="1850254"/>
    <lineage>
        <taxon>Bacteria</taxon>
        <taxon>Pseudomonadati</taxon>
        <taxon>Campylobacterota</taxon>
        <taxon>Epsilonproteobacteria</taxon>
        <taxon>Campylobacterales</taxon>
        <taxon>Arcobacteraceae</taxon>
        <taxon>Poseidonibacter</taxon>
    </lineage>
</organism>
<evidence type="ECO:0000259" key="13">
    <source>
        <dbReference type="Pfam" id="PF01467"/>
    </source>
</evidence>
<evidence type="ECO:0000313" key="14">
    <source>
        <dbReference type="EMBL" id="APW66131.1"/>
    </source>
</evidence>
<dbReference type="NCBIfam" id="TIGR02199">
    <property type="entry name" value="rfaE_dom_II"/>
    <property type="match status" value="1"/>
</dbReference>
<dbReference type="GO" id="GO:0033786">
    <property type="term" value="F:heptose-1-phosphate adenylyltransferase activity"/>
    <property type="evidence" value="ECO:0007669"/>
    <property type="project" value="UniProtKB-UniRule"/>
</dbReference>
<comment type="subunit">
    <text evidence="11">Homodimer.</text>
</comment>
<keyword evidence="9 11" id="KW-0119">Carbohydrate metabolism</keyword>
<dbReference type="AlphaFoldDB" id="A0A1P8KNL2"/>
<evidence type="ECO:0000259" key="12">
    <source>
        <dbReference type="Pfam" id="PF00294"/>
    </source>
</evidence>
<keyword evidence="15" id="KW-1185">Reference proteome</keyword>
<comment type="catalytic activity">
    <reaction evidence="10 11">
        <text>D-glycero-beta-D-manno-heptose 1-phosphate + ATP + H(+) = ADP-D-glycero-beta-D-manno-heptose + diphosphate</text>
        <dbReference type="Rhea" id="RHEA:27465"/>
        <dbReference type="ChEBI" id="CHEBI:15378"/>
        <dbReference type="ChEBI" id="CHEBI:30616"/>
        <dbReference type="ChEBI" id="CHEBI:33019"/>
        <dbReference type="ChEBI" id="CHEBI:59967"/>
        <dbReference type="ChEBI" id="CHEBI:61593"/>
        <dbReference type="EC" id="2.7.7.70"/>
    </reaction>
</comment>
<keyword evidence="5 11" id="KW-0547">Nucleotide-binding</keyword>
<dbReference type="InterPro" id="IPR011913">
    <property type="entry name" value="RfaE_dom_I"/>
</dbReference>
<dbReference type="GO" id="GO:0033785">
    <property type="term" value="F:heptose 7-phosphate kinase activity"/>
    <property type="evidence" value="ECO:0007669"/>
    <property type="project" value="UniProtKB-UniRule"/>
</dbReference>
<dbReference type="SUPFAM" id="SSF53613">
    <property type="entry name" value="Ribokinase-like"/>
    <property type="match status" value="1"/>
</dbReference>
<keyword evidence="3 11" id="KW-0808">Transferase</keyword>
<dbReference type="Pfam" id="PF00294">
    <property type="entry name" value="PfkB"/>
    <property type="match status" value="1"/>
</dbReference>
<proteinExistence type="inferred from homology"/>
<dbReference type="Gene3D" id="3.40.50.620">
    <property type="entry name" value="HUPs"/>
    <property type="match status" value="1"/>
</dbReference>
<dbReference type="UniPathway" id="UPA00356">
    <property type="reaction ID" value="UER00437"/>
</dbReference>
<reference evidence="14 15" key="1">
    <citation type="submission" date="2017-01" db="EMBL/GenBank/DDBJ databases">
        <title>Genome sequencing of Arcobacter sp. LPB0137.</title>
        <authorList>
            <person name="Lee G.-W."/>
            <person name="Yi H."/>
        </authorList>
    </citation>
    <scope>NUCLEOTIDE SEQUENCE [LARGE SCALE GENOMIC DNA]</scope>
    <source>
        <strain evidence="14 15">LPB0137</strain>
    </source>
</reference>
<accession>A0A1P8KNL2</accession>
<name>A0A1P8KNL2_9BACT</name>
<evidence type="ECO:0000256" key="1">
    <source>
        <dbReference type="ARBA" id="ARBA00002319"/>
    </source>
</evidence>
<dbReference type="Gene3D" id="3.40.1190.20">
    <property type="match status" value="1"/>
</dbReference>
<dbReference type="InterPro" id="IPR011914">
    <property type="entry name" value="RfaE_dom_II"/>
</dbReference>
<dbReference type="InterPro" id="IPR023030">
    <property type="entry name" value="Bifunc_HldE"/>
</dbReference>
<comment type="pathway">
    <text evidence="11">Nucleotide-sugar biosynthesis; ADP-L-glycero-beta-D-manno-heptose biosynthesis; ADP-L-glycero-beta-D-manno-heptose from D-glycero-beta-D-manno-heptose 7-phosphate: step 3/4.</text>
</comment>
<feature type="active site" evidence="11">
    <location>
        <position position="266"/>
    </location>
</feature>
<comment type="pathway">
    <text evidence="11">Nucleotide-sugar biosynthesis; ADP-L-glycero-beta-D-manno-heptose biosynthesis; ADP-L-glycero-beta-D-manno-heptose from D-glycero-beta-D-manno-heptose 7-phosphate: step 1/4.</text>
</comment>
<evidence type="ECO:0000256" key="5">
    <source>
        <dbReference type="ARBA" id="ARBA00022741"/>
    </source>
</evidence>
<evidence type="ECO:0000256" key="10">
    <source>
        <dbReference type="ARBA" id="ARBA00047428"/>
    </source>
</evidence>
<dbReference type="InterPro" id="IPR014729">
    <property type="entry name" value="Rossmann-like_a/b/a_fold"/>
</dbReference>
<dbReference type="GO" id="GO:0005829">
    <property type="term" value="C:cytosol"/>
    <property type="evidence" value="ECO:0007669"/>
    <property type="project" value="TreeGrafter"/>
</dbReference>
<protein>
    <recommendedName>
        <fullName evidence="11">Bifunctional protein HldE</fullName>
    </recommendedName>
    <domain>
        <recommendedName>
            <fullName evidence="11">D-beta-D-heptose 7-phosphate kinase</fullName>
            <ecNumber evidence="11">2.7.1.167</ecNumber>
        </recommendedName>
        <alternativeName>
            <fullName evidence="11">D-beta-D-heptose 7-phosphotransferase</fullName>
        </alternativeName>
        <alternativeName>
            <fullName evidence="11">D-glycero-beta-D-manno-heptose-7-phosphate kinase</fullName>
        </alternativeName>
    </domain>
    <domain>
        <recommendedName>
            <fullName evidence="11">D-beta-D-heptose 1-phosphate adenylyltransferase</fullName>
            <ecNumber evidence="11">2.7.7.70</ecNumber>
        </recommendedName>
        <alternativeName>
            <fullName evidence="11">D-glycero-beta-D-manno-heptose 1-phosphate adenylyltransferase</fullName>
        </alternativeName>
    </domain>
</protein>
<comment type="similarity">
    <text evidence="11">In the C-terminal section; belongs to the cytidylyltransferase family.</text>
</comment>
<evidence type="ECO:0000256" key="9">
    <source>
        <dbReference type="ARBA" id="ARBA00023277"/>
    </source>
</evidence>